<feature type="domain" description="Chitin-binding type-2" evidence="6">
    <location>
        <begin position="172"/>
        <end position="225"/>
    </location>
</feature>
<comment type="subcellular location">
    <subcellularLocation>
        <location evidence="1">Secreted</location>
    </subcellularLocation>
</comment>
<evidence type="ECO:0000256" key="4">
    <source>
        <dbReference type="SAM" id="MobiDB-lite"/>
    </source>
</evidence>
<evidence type="ECO:0000256" key="5">
    <source>
        <dbReference type="SAM" id="SignalP"/>
    </source>
</evidence>
<dbReference type="SUPFAM" id="SSF48113">
    <property type="entry name" value="Heme-dependent peroxidases"/>
    <property type="match status" value="1"/>
</dbReference>
<dbReference type="InterPro" id="IPR019791">
    <property type="entry name" value="Haem_peroxidase_animal"/>
</dbReference>
<evidence type="ECO:0000256" key="3">
    <source>
        <dbReference type="ARBA" id="ARBA00023180"/>
    </source>
</evidence>
<evidence type="ECO:0000259" key="6">
    <source>
        <dbReference type="PROSITE" id="PS50940"/>
    </source>
</evidence>
<evidence type="ECO:0000313" key="7">
    <source>
        <dbReference type="EMBL" id="ELU17892.1"/>
    </source>
</evidence>
<dbReference type="GO" id="GO:0020037">
    <property type="term" value="F:heme binding"/>
    <property type="evidence" value="ECO:0007669"/>
    <property type="project" value="InterPro"/>
</dbReference>
<dbReference type="Gene3D" id="1.10.640.10">
    <property type="entry name" value="Haem peroxidase domain superfamily, animal type"/>
    <property type="match status" value="1"/>
</dbReference>
<dbReference type="Pfam" id="PF03098">
    <property type="entry name" value="An_peroxidase"/>
    <property type="match status" value="1"/>
</dbReference>
<dbReference type="PANTHER" id="PTHR11475">
    <property type="entry name" value="OXIDASE/PEROXIDASE"/>
    <property type="match status" value="1"/>
</dbReference>
<dbReference type="STRING" id="283909.R7VH44"/>
<sequence length="803" mass="92156">MWYPNRWVFICLLWVTSLAAVHLDFDVISYCRIHGQHTSSLQHPYSCSKYIVCANGIGYIQQCSEGMSYDPRRGICDHKSNVACYTTVLPKTNPKAHYGLMQTHALYADQFDKHHTKTRSDPDDVTEGGDRMVHVVHEAPDLDDVFRKLRYPSLTRVEHERRDGESTQDPPTEICERDGLYPNPNDCKMFIQCIRGIQYERFCPAGTYFDSDSKNCGYNQAQCSHDNTKSSRLHGAKSLAGFLPTEIQDIISKIEAELSGFVAESEHRTELVHRQEARKARDMPYSSNRPFSGVQSFLGSTPYVKQLSIPAYMQLNSLQMIRNKFELDLPSLRDVMNRMPSFLTPSVDKVYPDMVPSTPSMGVCPYPINTRDNDCHPYHPYRTYDGSCNNLDRPLWGKSMRALARFLPAEYSDGIQAPRLSMSGRDLPGARHLSLNLFEEVDHKSPVHTMMLMTYGQFLDHDLSRSAVTKLSKNESGDVMNNVIYLYGNYYFDPGTGEMVDVMCGESECETFGPENRACMPIPLARPYDPDFHPTNKTCLMFVRTQEVMNDDCGLGPREQLNQLTSHIDASNVYGSTKKESDALRDQDNPKRGQLKMNRHPYDSRYKRLLPYKKVKACRDVNSTIQCFLAGDGRVNEHVGLVAVHTLVHRSHNYIEEILFKNNPWGYLLLLPIDPQGPLTCMLSKTVTASHDLVMQLGSTAVTKNLSRWVIRIKSFDDQLREIRKFTLSWFFCTAMDHVESIQKYAMLQPMMEAFRTLGGRNTGHIYQLAELYRGDNNERRPCSQLPQPDFSKWIERRRRRYR</sequence>
<feature type="compositionally biased region" description="Basic and acidic residues" evidence="4">
    <location>
        <begin position="577"/>
        <end position="591"/>
    </location>
</feature>
<feature type="chain" id="PRO_5008789091" description="Chitin-binding type-2 domain-containing protein" evidence="5">
    <location>
        <begin position="21"/>
        <end position="803"/>
    </location>
</feature>
<dbReference type="AlphaFoldDB" id="R7VH44"/>
<dbReference type="SMART" id="SM00494">
    <property type="entry name" value="ChtBD2"/>
    <property type="match status" value="2"/>
</dbReference>
<keyword evidence="2" id="KW-0964">Secreted</keyword>
<accession>R7VH44</accession>
<dbReference type="InterPro" id="IPR010255">
    <property type="entry name" value="Haem_peroxidase_sf"/>
</dbReference>
<dbReference type="OrthoDB" id="823504at2759"/>
<feature type="region of interest" description="Disordered" evidence="4">
    <location>
        <begin position="157"/>
        <end position="177"/>
    </location>
</feature>
<keyword evidence="9" id="KW-1185">Reference proteome</keyword>
<dbReference type="EMBL" id="KB292240">
    <property type="protein sequence ID" value="ELU17892.1"/>
    <property type="molecule type" value="Genomic_DNA"/>
</dbReference>
<gene>
    <name evidence="7" type="ORF">CAPTEDRAFT_214208</name>
</gene>
<dbReference type="PANTHER" id="PTHR11475:SF4">
    <property type="entry name" value="CHORION PEROXIDASE"/>
    <property type="match status" value="1"/>
</dbReference>
<reference evidence="8" key="3">
    <citation type="submission" date="2015-06" db="UniProtKB">
        <authorList>
            <consortium name="EnsemblMetazoa"/>
        </authorList>
    </citation>
    <scope>IDENTIFICATION</scope>
</reference>
<organism evidence="7">
    <name type="scientific">Capitella teleta</name>
    <name type="common">Polychaete worm</name>
    <dbReference type="NCBI Taxonomy" id="283909"/>
    <lineage>
        <taxon>Eukaryota</taxon>
        <taxon>Metazoa</taxon>
        <taxon>Spiralia</taxon>
        <taxon>Lophotrochozoa</taxon>
        <taxon>Annelida</taxon>
        <taxon>Polychaeta</taxon>
        <taxon>Sedentaria</taxon>
        <taxon>Scolecida</taxon>
        <taxon>Capitellidae</taxon>
        <taxon>Capitella</taxon>
    </lineage>
</organism>
<dbReference type="HOGENOM" id="CLU_350642_0_0_1"/>
<evidence type="ECO:0000256" key="1">
    <source>
        <dbReference type="ARBA" id="ARBA00004613"/>
    </source>
</evidence>
<dbReference type="Proteomes" id="UP000014760">
    <property type="component" value="Unassembled WGS sequence"/>
</dbReference>
<keyword evidence="5" id="KW-0732">Signal</keyword>
<dbReference type="GO" id="GO:0006979">
    <property type="term" value="P:response to oxidative stress"/>
    <property type="evidence" value="ECO:0007669"/>
    <property type="project" value="InterPro"/>
</dbReference>
<dbReference type="EMBL" id="AMQN01016613">
    <property type="status" value="NOT_ANNOTATED_CDS"/>
    <property type="molecule type" value="Genomic_DNA"/>
</dbReference>
<dbReference type="Gene3D" id="2.170.140.10">
    <property type="entry name" value="Chitin binding domain"/>
    <property type="match status" value="2"/>
</dbReference>
<protein>
    <recommendedName>
        <fullName evidence="6">Chitin-binding type-2 domain-containing protein</fullName>
    </recommendedName>
</protein>
<dbReference type="GO" id="GO:0008061">
    <property type="term" value="F:chitin binding"/>
    <property type="evidence" value="ECO:0007669"/>
    <property type="project" value="InterPro"/>
</dbReference>
<dbReference type="SUPFAM" id="SSF57625">
    <property type="entry name" value="Invertebrate chitin-binding proteins"/>
    <property type="match status" value="2"/>
</dbReference>
<dbReference type="InterPro" id="IPR002557">
    <property type="entry name" value="Chitin-bd_dom"/>
</dbReference>
<dbReference type="PRINTS" id="PR00457">
    <property type="entry name" value="ANPEROXIDASE"/>
</dbReference>
<feature type="region of interest" description="Disordered" evidence="4">
    <location>
        <begin position="575"/>
        <end position="598"/>
    </location>
</feature>
<name>R7VH44_CAPTE</name>
<dbReference type="GO" id="GO:0005576">
    <property type="term" value="C:extracellular region"/>
    <property type="evidence" value="ECO:0007669"/>
    <property type="project" value="UniProtKB-SubCell"/>
</dbReference>
<feature type="domain" description="Chitin-binding type-2" evidence="6">
    <location>
        <begin position="28"/>
        <end position="86"/>
    </location>
</feature>
<dbReference type="InterPro" id="IPR037120">
    <property type="entry name" value="Haem_peroxidase_sf_animal"/>
</dbReference>
<evidence type="ECO:0000256" key="2">
    <source>
        <dbReference type="ARBA" id="ARBA00022525"/>
    </source>
</evidence>
<dbReference type="Pfam" id="PF01607">
    <property type="entry name" value="CBM_14"/>
    <property type="match status" value="2"/>
</dbReference>
<evidence type="ECO:0000313" key="9">
    <source>
        <dbReference type="Proteomes" id="UP000014760"/>
    </source>
</evidence>
<feature type="signal peptide" evidence="5">
    <location>
        <begin position="1"/>
        <end position="20"/>
    </location>
</feature>
<dbReference type="PROSITE" id="PS50292">
    <property type="entry name" value="PEROXIDASE_3"/>
    <property type="match status" value="1"/>
</dbReference>
<dbReference type="EnsemblMetazoa" id="CapteT214208">
    <property type="protein sequence ID" value="CapteP214208"/>
    <property type="gene ID" value="CapteG214208"/>
</dbReference>
<reference evidence="7 9" key="2">
    <citation type="journal article" date="2013" name="Nature">
        <title>Insights into bilaterian evolution from three spiralian genomes.</title>
        <authorList>
            <person name="Simakov O."/>
            <person name="Marletaz F."/>
            <person name="Cho S.J."/>
            <person name="Edsinger-Gonzales E."/>
            <person name="Havlak P."/>
            <person name="Hellsten U."/>
            <person name="Kuo D.H."/>
            <person name="Larsson T."/>
            <person name="Lv J."/>
            <person name="Arendt D."/>
            <person name="Savage R."/>
            <person name="Osoegawa K."/>
            <person name="de Jong P."/>
            <person name="Grimwood J."/>
            <person name="Chapman J.A."/>
            <person name="Shapiro H."/>
            <person name="Aerts A."/>
            <person name="Otillar R.P."/>
            <person name="Terry A.Y."/>
            <person name="Boore J.L."/>
            <person name="Grigoriev I.V."/>
            <person name="Lindberg D.R."/>
            <person name="Seaver E.C."/>
            <person name="Weisblat D.A."/>
            <person name="Putnam N.H."/>
            <person name="Rokhsar D.S."/>
        </authorList>
    </citation>
    <scope>NUCLEOTIDE SEQUENCE</scope>
    <source>
        <strain evidence="7 9">I ESC-2004</strain>
    </source>
</reference>
<evidence type="ECO:0000313" key="8">
    <source>
        <dbReference type="EnsemblMetazoa" id="CapteP214208"/>
    </source>
</evidence>
<keyword evidence="3" id="KW-0325">Glycoprotein</keyword>
<dbReference type="InterPro" id="IPR036508">
    <property type="entry name" value="Chitin-bd_dom_sf"/>
</dbReference>
<reference evidence="9" key="1">
    <citation type="submission" date="2012-12" db="EMBL/GenBank/DDBJ databases">
        <authorList>
            <person name="Hellsten U."/>
            <person name="Grimwood J."/>
            <person name="Chapman J.A."/>
            <person name="Shapiro H."/>
            <person name="Aerts A."/>
            <person name="Otillar R.P."/>
            <person name="Terry A.Y."/>
            <person name="Boore J.L."/>
            <person name="Simakov O."/>
            <person name="Marletaz F."/>
            <person name="Cho S.-J."/>
            <person name="Edsinger-Gonzales E."/>
            <person name="Havlak P."/>
            <person name="Kuo D.-H."/>
            <person name="Larsson T."/>
            <person name="Lv J."/>
            <person name="Arendt D."/>
            <person name="Savage R."/>
            <person name="Osoegawa K."/>
            <person name="de Jong P."/>
            <person name="Lindberg D.R."/>
            <person name="Seaver E.C."/>
            <person name="Weisblat D.A."/>
            <person name="Putnam N.H."/>
            <person name="Grigoriev I.V."/>
            <person name="Rokhsar D.S."/>
        </authorList>
    </citation>
    <scope>NUCLEOTIDE SEQUENCE</scope>
    <source>
        <strain evidence="9">I ESC-2004</strain>
    </source>
</reference>
<dbReference type="PROSITE" id="PS50940">
    <property type="entry name" value="CHIT_BIND_II"/>
    <property type="match status" value="2"/>
</dbReference>
<dbReference type="EMBL" id="AMQN01016612">
    <property type="status" value="NOT_ANNOTATED_CDS"/>
    <property type="molecule type" value="Genomic_DNA"/>
</dbReference>
<dbReference type="GO" id="GO:0004601">
    <property type="term" value="F:peroxidase activity"/>
    <property type="evidence" value="ECO:0007669"/>
    <property type="project" value="InterPro"/>
</dbReference>
<proteinExistence type="predicted"/>